<evidence type="ECO:0000313" key="1">
    <source>
        <dbReference type="EMBL" id="KAK3928069.1"/>
    </source>
</evidence>
<comment type="caution">
    <text evidence="2">The sequence shown here is derived from an EMBL/GenBank/DDBJ whole genome shotgun (WGS) entry which is preliminary data.</text>
</comment>
<evidence type="ECO:0000313" key="2">
    <source>
        <dbReference type="EMBL" id="KAK3928078.1"/>
    </source>
</evidence>
<name>A0AAE1HV91_9NEOP</name>
<accession>A0AAE1HV91</accession>
<reference evidence="2" key="2">
    <citation type="journal article" date="2023" name="BMC Genomics">
        <title>Pest status, molecular evolution, and epigenetic factors derived from the genome assembly of Frankliniella fusca, a thysanopteran phytovirus vector.</title>
        <authorList>
            <person name="Catto M.A."/>
            <person name="Labadie P.E."/>
            <person name="Jacobson A.L."/>
            <person name="Kennedy G.G."/>
            <person name="Srinivasan R."/>
            <person name="Hunt B.G."/>
        </authorList>
    </citation>
    <scope>NUCLEOTIDE SEQUENCE</scope>
    <source>
        <strain evidence="2">PL_HMW_Pooled</strain>
    </source>
</reference>
<dbReference type="Proteomes" id="UP001219518">
    <property type="component" value="Unassembled WGS sequence"/>
</dbReference>
<reference evidence="2" key="1">
    <citation type="submission" date="2021-07" db="EMBL/GenBank/DDBJ databases">
        <authorList>
            <person name="Catto M.A."/>
            <person name="Jacobson A."/>
            <person name="Kennedy G."/>
            <person name="Labadie P."/>
            <person name="Hunt B.G."/>
            <person name="Srinivasan R."/>
        </authorList>
    </citation>
    <scope>NUCLEOTIDE SEQUENCE</scope>
    <source>
        <strain evidence="2">PL_HMW_Pooled</strain>
        <tissue evidence="2">Head</tissue>
    </source>
</reference>
<sequence length="99" mass="11087">MASVYSRSFLSSPSSVMVSTMLTSMWSDSKFIATSSSVENESRRVNCPRVLSFLLSTGSKRLTRLLIPFKEGFTDTSHRLFLLSILPEFSNDSLIILTK</sequence>
<proteinExistence type="predicted"/>
<organism evidence="2 3">
    <name type="scientific">Frankliniella fusca</name>
    <dbReference type="NCBI Taxonomy" id="407009"/>
    <lineage>
        <taxon>Eukaryota</taxon>
        <taxon>Metazoa</taxon>
        <taxon>Ecdysozoa</taxon>
        <taxon>Arthropoda</taxon>
        <taxon>Hexapoda</taxon>
        <taxon>Insecta</taxon>
        <taxon>Pterygota</taxon>
        <taxon>Neoptera</taxon>
        <taxon>Paraneoptera</taxon>
        <taxon>Thysanoptera</taxon>
        <taxon>Terebrantia</taxon>
        <taxon>Thripoidea</taxon>
        <taxon>Thripidae</taxon>
        <taxon>Frankliniella</taxon>
    </lineage>
</organism>
<dbReference type="AlphaFoldDB" id="A0AAE1HV91"/>
<dbReference type="EMBL" id="JAHWGI010001310">
    <property type="protein sequence ID" value="KAK3928078.1"/>
    <property type="molecule type" value="Genomic_DNA"/>
</dbReference>
<keyword evidence="3" id="KW-1185">Reference proteome</keyword>
<evidence type="ECO:0000313" key="3">
    <source>
        <dbReference type="Proteomes" id="UP001219518"/>
    </source>
</evidence>
<protein>
    <submittedName>
        <fullName evidence="2">Periplasmic nitrate reductase</fullName>
    </submittedName>
</protein>
<feature type="non-terminal residue" evidence="2">
    <location>
        <position position="1"/>
    </location>
</feature>
<dbReference type="EMBL" id="JAHWGI010001310">
    <property type="protein sequence ID" value="KAK3928069.1"/>
    <property type="molecule type" value="Genomic_DNA"/>
</dbReference>
<gene>
    <name evidence="1" type="ORF">KUF71_016352</name>
    <name evidence="2" type="ORF">KUF71_016361</name>
</gene>